<evidence type="ECO:0000313" key="6">
    <source>
        <dbReference type="Proteomes" id="UP000306223"/>
    </source>
</evidence>
<organism evidence="5 6">
    <name type="scientific">Paracoccus hibiscisoli</name>
    <dbReference type="NCBI Taxonomy" id="2023261"/>
    <lineage>
        <taxon>Bacteria</taxon>
        <taxon>Pseudomonadati</taxon>
        <taxon>Pseudomonadota</taxon>
        <taxon>Alphaproteobacteria</taxon>
        <taxon>Rhodobacterales</taxon>
        <taxon>Paracoccaceae</taxon>
        <taxon>Paracoccus</taxon>
    </lineage>
</organism>
<comment type="cofactor">
    <cofactor evidence="1">
        <name>Mg(2+)</name>
        <dbReference type="ChEBI" id="CHEBI:18420"/>
    </cofactor>
</comment>
<evidence type="ECO:0000256" key="3">
    <source>
        <dbReference type="ARBA" id="ARBA00022801"/>
    </source>
</evidence>
<dbReference type="GO" id="GO:0004518">
    <property type="term" value="F:nuclease activity"/>
    <property type="evidence" value="ECO:0007669"/>
    <property type="project" value="UniProtKB-KW"/>
</dbReference>
<comment type="caution">
    <text evidence="5">The sequence shown here is derived from an EMBL/GenBank/DDBJ whole genome shotgun (WGS) entry which is preliminary data.</text>
</comment>
<dbReference type="Proteomes" id="UP000306223">
    <property type="component" value="Unassembled WGS sequence"/>
</dbReference>
<keyword evidence="2" id="KW-0540">Nuclease</keyword>
<dbReference type="AlphaFoldDB" id="A0A4U0RCC9"/>
<reference evidence="5 6" key="1">
    <citation type="submission" date="2019-04" db="EMBL/GenBank/DDBJ databases">
        <authorList>
            <person name="Li J."/>
        </authorList>
    </citation>
    <scope>NUCLEOTIDE SEQUENCE [LARGE SCALE GENOMIC DNA]</scope>
    <source>
        <strain evidence="5 6">CCTCC AB2016182</strain>
    </source>
</reference>
<dbReference type="GO" id="GO:0016788">
    <property type="term" value="F:hydrolase activity, acting on ester bonds"/>
    <property type="evidence" value="ECO:0007669"/>
    <property type="project" value="InterPro"/>
</dbReference>
<accession>A0A4U0RCC9</accession>
<dbReference type="GO" id="GO:0003676">
    <property type="term" value="F:nucleic acid binding"/>
    <property type="evidence" value="ECO:0007669"/>
    <property type="project" value="InterPro"/>
</dbReference>
<dbReference type="OrthoDB" id="7219056at2"/>
<protein>
    <submittedName>
        <fullName evidence="5">VRR-NUC domain-containing protein</fullName>
    </submittedName>
</protein>
<dbReference type="EMBL" id="SUNH01000007">
    <property type="protein sequence ID" value="TJZ85814.1"/>
    <property type="molecule type" value="Genomic_DNA"/>
</dbReference>
<evidence type="ECO:0000259" key="4">
    <source>
        <dbReference type="SMART" id="SM00990"/>
    </source>
</evidence>
<keyword evidence="3" id="KW-0378">Hydrolase</keyword>
<evidence type="ECO:0000256" key="2">
    <source>
        <dbReference type="ARBA" id="ARBA00022722"/>
    </source>
</evidence>
<dbReference type="InterPro" id="IPR014883">
    <property type="entry name" value="VRR_NUC"/>
</dbReference>
<dbReference type="Gene3D" id="3.40.1350.10">
    <property type="match status" value="1"/>
</dbReference>
<dbReference type="InterPro" id="IPR011856">
    <property type="entry name" value="tRNA_endonuc-like_dom_sf"/>
</dbReference>
<dbReference type="SMART" id="SM00990">
    <property type="entry name" value="VRR_NUC"/>
    <property type="match status" value="1"/>
</dbReference>
<proteinExistence type="predicted"/>
<evidence type="ECO:0000256" key="1">
    <source>
        <dbReference type="ARBA" id="ARBA00001946"/>
    </source>
</evidence>
<name>A0A4U0RCC9_9RHOB</name>
<keyword evidence="6" id="KW-1185">Reference proteome</keyword>
<feature type="domain" description="VRR-NUC" evidence="4">
    <location>
        <begin position="92"/>
        <end position="194"/>
    </location>
</feature>
<sequence length="225" mass="24707">MPMPGPQIRRHSRGTRLAVRAAGGAARARAAASHPRAARGAEFVPMHRADRRGRYHQRAPEQGAGKAEMTAHRMTAAQLIEMQKPKAKPRVDREGPIHRAILDHLRIVLPPQTVIHHSPNAIGLSGQQIMRQIALNEAMGTVKGFPDLTCILPGPRFWLFEVKAEGNYPDKDQRALHDRLRGLGCAVAVVRDTFDVDEAIASWGGVDGPLTDRQLRDMIVGGSEE</sequence>
<gene>
    <name evidence="5" type="ORF">FA740_05285</name>
</gene>
<evidence type="ECO:0000313" key="5">
    <source>
        <dbReference type="EMBL" id="TJZ85814.1"/>
    </source>
</evidence>